<dbReference type="GO" id="GO:0006096">
    <property type="term" value="P:glycolytic process"/>
    <property type="evidence" value="ECO:0007669"/>
    <property type="project" value="InterPro"/>
</dbReference>
<dbReference type="GO" id="GO:0004634">
    <property type="term" value="F:phosphopyruvate hydratase activity"/>
    <property type="evidence" value="ECO:0007669"/>
    <property type="project" value="InterPro"/>
</dbReference>
<dbReference type="SUPFAM" id="SSF54826">
    <property type="entry name" value="Enolase N-terminal domain-like"/>
    <property type="match status" value="1"/>
</dbReference>
<dbReference type="GO" id="GO:0000015">
    <property type="term" value="C:phosphopyruvate hydratase complex"/>
    <property type="evidence" value="ECO:0007669"/>
    <property type="project" value="InterPro"/>
</dbReference>
<proteinExistence type="predicted"/>
<dbReference type="RefSeq" id="WP_056969687.1">
    <property type="nucleotide sequence ID" value="NZ_AYZK01000006.1"/>
</dbReference>
<comment type="caution">
    <text evidence="3">The sequence shown here is derived from an EMBL/GenBank/DDBJ whole genome shotgun (WGS) entry which is preliminary data.</text>
</comment>
<dbReference type="EMBL" id="AYZK01000006">
    <property type="protein sequence ID" value="KRM86720.1"/>
    <property type="molecule type" value="Genomic_DNA"/>
</dbReference>
<dbReference type="GO" id="GO:0000287">
    <property type="term" value="F:magnesium ion binding"/>
    <property type="evidence" value="ECO:0007669"/>
    <property type="project" value="InterPro"/>
</dbReference>
<dbReference type="Gene3D" id="3.30.390.10">
    <property type="entry name" value="Enolase-like, N-terminal domain"/>
    <property type="match status" value="1"/>
</dbReference>
<dbReference type="InterPro" id="IPR000941">
    <property type="entry name" value="Enolase"/>
</dbReference>
<dbReference type="InterPro" id="IPR029017">
    <property type="entry name" value="Enolase-like_N"/>
</dbReference>
<evidence type="ECO:0000313" key="3">
    <source>
        <dbReference type="EMBL" id="KRM86720.1"/>
    </source>
</evidence>
<feature type="domain" description="Enolase N-terminal" evidence="2">
    <location>
        <begin position="5"/>
        <end position="134"/>
    </location>
</feature>
<dbReference type="Pfam" id="PF03952">
    <property type="entry name" value="Enolase_N"/>
    <property type="match status" value="1"/>
</dbReference>
<reference evidence="3 4" key="1">
    <citation type="journal article" date="2015" name="Genome Announc.">
        <title>Expanding the biotechnology potential of lactobacilli through comparative genomics of 213 strains and associated genera.</title>
        <authorList>
            <person name="Sun Z."/>
            <person name="Harris H.M."/>
            <person name="McCann A."/>
            <person name="Guo C."/>
            <person name="Argimon S."/>
            <person name="Zhang W."/>
            <person name="Yang X."/>
            <person name="Jeffery I.B."/>
            <person name="Cooney J.C."/>
            <person name="Kagawa T.F."/>
            <person name="Liu W."/>
            <person name="Song Y."/>
            <person name="Salvetti E."/>
            <person name="Wrobel A."/>
            <person name="Rasinkangas P."/>
            <person name="Parkhill J."/>
            <person name="Rea M.C."/>
            <person name="O'Sullivan O."/>
            <person name="Ritari J."/>
            <person name="Douillard F.P."/>
            <person name="Paul Ross R."/>
            <person name="Yang R."/>
            <person name="Briner A.E."/>
            <person name="Felis G.E."/>
            <person name="de Vos W.M."/>
            <person name="Barrangou R."/>
            <person name="Klaenhammer T.R."/>
            <person name="Caufield P.W."/>
            <person name="Cui Y."/>
            <person name="Zhang H."/>
            <person name="O'Toole P.W."/>
        </authorList>
    </citation>
    <scope>NUCLEOTIDE SEQUENCE [LARGE SCALE GENOMIC DNA]</scope>
    <source>
        <strain evidence="3 4">DSM 22698</strain>
    </source>
</reference>
<dbReference type="PANTHER" id="PTHR11902">
    <property type="entry name" value="ENOLASE"/>
    <property type="match status" value="1"/>
</dbReference>
<dbReference type="AlphaFoldDB" id="A0A0R2C602"/>
<dbReference type="STRING" id="1423810.FD19_GL001770"/>
<dbReference type="PANTHER" id="PTHR11902:SF1">
    <property type="entry name" value="ENOLASE"/>
    <property type="match status" value="1"/>
</dbReference>
<dbReference type="InterPro" id="IPR020811">
    <property type="entry name" value="Enolase_N"/>
</dbReference>
<accession>A0A0R2C602</accession>
<name>A0A0R2C602_9LACO</name>
<keyword evidence="1" id="KW-0460">Magnesium</keyword>
<evidence type="ECO:0000256" key="1">
    <source>
        <dbReference type="ARBA" id="ARBA00022842"/>
    </source>
</evidence>
<gene>
    <name evidence="3" type="ORF">FD19_GL001770</name>
</gene>
<organism evidence="3 4">
    <name type="scientific">Lacticaseibacillus thailandensis DSM 22698 = JCM 13996</name>
    <dbReference type="NCBI Taxonomy" id="1423810"/>
    <lineage>
        <taxon>Bacteria</taxon>
        <taxon>Bacillati</taxon>
        <taxon>Bacillota</taxon>
        <taxon>Bacilli</taxon>
        <taxon>Lactobacillales</taxon>
        <taxon>Lactobacillaceae</taxon>
        <taxon>Lacticaseibacillus</taxon>
    </lineage>
</organism>
<evidence type="ECO:0000313" key="4">
    <source>
        <dbReference type="Proteomes" id="UP000051789"/>
    </source>
</evidence>
<sequence length="299" mass="30333">MVVVISDVVAAEVVSAVGTPALQVTVVLNDGTTGVATVATPGRHDGGPGVGLLDGGDRLHGLGVLKAVNHVNTTLHDELRGQSPFNQRQRDATIADADGTDDWHRLGVNATFATSLAIARAAANFEGVPLYRYLGGVVAVGPRPAVPLARDGADFQALYSVATPNGPLGVALTDVLADQLAAPDGGPNAHLADLVVAIRAQRDDVVLVAVGATDTVPGVTNLTALAAPLATYGTVTGALVALRGGQQVVQHVAADTDPYAADLAAALMRPSLIVPSRGGSQAHVMNRLLTIGREMAADS</sequence>
<dbReference type="Proteomes" id="UP000051789">
    <property type="component" value="Unassembled WGS sequence"/>
</dbReference>
<evidence type="ECO:0000259" key="2">
    <source>
        <dbReference type="SMART" id="SM01193"/>
    </source>
</evidence>
<keyword evidence="4" id="KW-1185">Reference proteome</keyword>
<protein>
    <recommendedName>
        <fullName evidence="2">Enolase N-terminal domain-containing protein</fullName>
    </recommendedName>
</protein>
<dbReference type="PATRIC" id="fig|1423810.4.peg.1819"/>
<dbReference type="SMART" id="SM01193">
    <property type="entry name" value="Enolase_N"/>
    <property type="match status" value="1"/>
</dbReference>